<dbReference type="EMBL" id="LS974617">
    <property type="protein sequence ID" value="CAG7890261.1"/>
    <property type="molecule type" value="Genomic_DNA"/>
</dbReference>
<reference evidence="1 2" key="1">
    <citation type="submission" date="2021-07" db="EMBL/GenBank/DDBJ databases">
        <authorList>
            <consortium name="Genoscope - CEA"/>
            <person name="William W."/>
        </authorList>
    </citation>
    <scope>NUCLEOTIDE SEQUENCE [LARGE SCALE GENOMIC DNA]</scope>
</reference>
<dbReference type="AlphaFoldDB" id="A0A8D9LX88"/>
<accession>A0A8D9LX88</accession>
<sequence length="44" mass="5192">KITQLFSTALLKRSLRSSCQTHSKFSKKVIFIDHKTYSVIFFQK</sequence>
<gene>
    <name evidence="1" type="ORF">BRAPAZ1V2_A01P43370.2</name>
</gene>
<dbReference type="Proteomes" id="UP000694005">
    <property type="component" value="Chromosome A01"/>
</dbReference>
<protein>
    <submittedName>
        <fullName evidence="1">Uncharacterized protein</fullName>
    </submittedName>
</protein>
<evidence type="ECO:0000313" key="2">
    <source>
        <dbReference type="Proteomes" id="UP000694005"/>
    </source>
</evidence>
<name>A0A8D9LX88_BRACM</name>
<dbReference type="Gramene" id="A01p43370.2_BraZ1">
    <property type="protein sequence ID" value="A01p43370.2_BraZ1.CDS.1"/>
    <property type="gene ID" value="A01g43370.2_BraZ1"/>
</dbReference>
<organism evidence="1 2">
    <name type="scientific">Brassica campestris</name>
    <name type="common">Field mustard</name>
    <dbReference type="NCBI Taxonomy" id="3711"/>
    <lineage>
        <taxon>Eukaryota</taxon>
        <taxon>Viridiplantae</taxon>
        <taxon>Streptophyta</taxon>
        <taxon>Embryophyta</taxon>
        <taxon>Tracheophyta</taxon>
        <taxon>Spermatophyta</taxon>
        <taxon>Magnoliopsida</taxon>
        <taxon>eudicotyledons</taxon>
        <taxon>Gunneridae</taxon>
        <taxon>Pentapetalae</taxon>
        <taxon>rosids</taxon>
        <taxon>malvids</taxon>
        <taxon>Brassicales</taxon>
        <taxon>Brassicaceae</taxon>
        <taxon>Brassiceae</taxon>
        <taxon>Brassica</taxon>
    </lineage>
</organism>
<evidence type="ECO:0000313" key="1">
    <source>
        <dbReference type="EMBL" id="CAG7890261.1"/>
    </source>
</evidence>
<feature type="non-terminal residue" evidence="1">
    <location>
        <position position="1"/>
    </location>
</feature>
<proteinExistence type="predicted"/>